<protein>
    <submittedName>
        <fullName evidence="3">PEP-CTERM sorting domain-containing protein</fullName>
    </submittedName>
</protein>
<comment type="caution">
    <text evidence="3">The sequence shown here is derived from an EMBL/GenBank/DDBJ whole genome shotgun (WGS) entry which is preliminary data.</text>
</comment>
<evidence type="ECO:0000259" key="2">
    <source>
        <dbReference type="Pfam" id="PF07589"/>
    </source>
</evidence>
<dbReference type="NCBIfam" id="NF041927">
    <property type="entry name" value="Xrt_dep_XDP1"/>
    <property type="match status" value="1"/>
</dbReference>
<dbReference type="RefSeq" id="WP_229156679.1">
    <property type="nucleotide sequence ID" value="NZ_JAJEWP010000001.1"/>
</dbReference>
<evidence type="ECO:0000313" key="4">
    <source>
        <dbReference type="Proteomes" id="UP001520878"/>
    </source>
</evidence>
<dbReference type="InterPro" id="IPR049672">
    <property type="entry name" value="Xrt_dep_XDP1"/>
</dbReference>
<dbReference type="NCBIfam" id="TIGR02595">
    <property type="entry name" value="PEP_CTERM"/>
    <property type="match status" value="1"/>
</dbReference>
<feature type="signal peptide" evidence="1">
    <location>
        <begin position="1"/>
        <end position="21"/>
    </location>
</feature>
<proteinExistence type="predicted"/>
<evidence type="ECO:0000313" key="3">
    <source>
        <dbReference type="EMBL" id="MCC2614761.1"/>
    </source>
</evidence>
<organism evidence="3 4">
    <name type="scientific">Fluctibacter halophilus</name>
    <dbReference type="NCBI Taxonomy" id="226011"/>
    <lineage>
        <taxon>Bacteria</taxon>
        <taxon>Pseudomonadati</taxon>
        <taxon>Pseudomonadota</taxon>
        <taxon>Gammaproteobacteria</taxon>
        <taxon>Alteromonadales</taxon>
        <taxon>Alteromonadaceae</taxon>
        <taxon>Fluctibacter</taxon>
    </lineage>
</organism>
<name>A0ABS8G6C7_9ALTE</name>
<feature type="domain" description="Ice-binding protein C-terminal" evidence="2">
    <location>
        <begin position="253"/>
        <end position="275"/>
    </location>
</feature>
<dbReference type="Proteomes" id="UP001520878">
    <property type="component" value="Unassembled WGS sequence"/>
</dbReference>
<accession>A0ABS8G6C7</accession>
<dbReference type="EMBL" id="JAJEWP010000001">
    <property type="protein sequence ID" value="MCC2614761.1"/>
    <property type="molecule type" value="Genomic_DNA"/>
</dbReference>
<reference evidence="3 4" key="1">
    <citation type="submission" date="2021-10" db="EMBL/GenBank/DDBJ databases">
        <title>Draft genome of Aestuariibacter halophilus JC2043.</title>
        <authorList>
            <person name="Emsley S.A."/>
            <person name="Pfannmuller K.M."/>
            <person name="Ushijima B."/>
            <person name="Saw J.H."/>
            <person name="Videau P."/>
        </authorList>
    </citation>
    <scope>NUCLEOTIDE SEQUENCE [LARGE SCALE GENOMIC DNA]</scope>
    <source>
        <strain evidence="3 4">JC2043</strain>
    </source>
</reference>
<keyword evidence="1" id="KW-0732">Signal</keyword>
<dbReference type="Pfam" id="PF07589">
    <property type="entry name" value="PEP-CTERM"/>
    <property type="match status" value="1"/>
</dbReference>
<keyword evidence="4" id="KW-1185">Reference proteome</keyword>
<feature type="chain" id="PRO_5046583506" evidence="1">
    <location>
        <begin position="22"/>
        <end position="277"/>
    </location>
</feature>
<gene>
    <name evidence="3" type="ORF">LJ739_00715</name>
</gene>
<sequence>MKRAYSLIAAVGLMSAAPAMADVQTWDFVYGAGTGIENNDAHGLGSGTYIDMTSGGIELVISAWSSSGNSGSCSAGDPACDSSHNAYDQDPFIQRADLKKYAGYGLGAVNADEGDDNPNHSFDNIGSATGWLDYDMALLQFDTAVALEEIDINWRGTDSDMTVLTYTGGGTLAGNPFGASSTWTDLLNNGWSHVGNYADVSTSSNAIISSATESRYYLVGVYNPGFGTDNWSYGNDAIKIAGITTSTGNTTEVPEPASALLLAAGLFGLARRQRKMS</sequence>
<dbReference type="InterPro" id="IPR013424">
    <property type="entry name" value="Ice-binding_C"/>
</dbReference>
<evidence type="ECO:0000256" key="1">
    <source>
        <dbReference type="SAM" id="SignalP"/>
    </source>
</evidence>